<feature type="domain" description="HTH arsR-type" evidence="4">
    <location>
        <begin position="31"/>
        <end position="124"/>
    </location>
</feature>
<dbReference type="Proteomes" id="UP001320898">
    <property type="component" value="Unassembled WGS sequence"/>
</dbReference>
<dbReference type="SMART" id="SM00418">
    <property type="entry name" value="HTH_ARSR"/>
    <property type="match status" value="1"/>
</dbReference>
<evidence type="ECO:0000256" key="3">
    <source>
        <dbReference type="ARBA" id="ARBA00023163"/>
    </source>
</evidence>
<comment type="caution">
    <text evidence="5">The sequence shown here is derived from an EMBL/GenBank/DDBJ whole genome shotgun (WGS) entry which is preliminary data.</text>
</comment>
<evidence type="ECO:0000313" key="5">
    <source>
        <dbReference type="EMBL" id="MCT8971144.1"/>
    </source>
</evidence>
<sequence>MGDSTTLAGDETAVSPVSGHDDLSADAAIELAGTAQAATDFLKALAHEGRLMILCHLVEHERSVAELEHLLGARQATVSQMLARLRQEGLVEARRDGKTIYYRLTDERTRPLLELIHDMFCALPPERDQGADA</sequence>
<dbReference type="InterPro" id="IPR036390">
    <property type="entry name" value="WH_DNA-bd_sf"/>
</dbReference>
<dbReference type="EMBL" id="JALIDZ010000002">
    <property type="protein sequence ID" value="MCT8971144.1"/>
    <property type="molecule type" value="Genomic_DNA"/>
</dbReference>
<evidence type="ECO:0000313" key="6">
    <source>
        <dbReference type="Proteomes" id="UP001320898"/>
    </source>
</evidence>
<dbReference type="NCBIfam" id="NF033788">
    <property type="entry name" value="HTH_metalloreg"/>
    <property type="match status" value="1"/>
</dbReference>
<dbReference type="PANTHER" id="PTHR43132">
    <property type="entry name" value="ARSENICAL RESISTANCE OPERON REPRESSOR ARSR-RELATED"/>
    <property type="match status" value="1"/>
</dbReference>
<proteinExistence type="predicted"/>
<dbReference type="SUPFAM" id="SSF46785">
    <property type="entry name" value="Winged helix' DNA-binding domain"/>
    <property type="match status" value="1"/>
</dbReference>
<reference evidence="5 6" key="1">
    <citation type="submission" date="2022-04" db="EMBL/GenBank/DDBJ databases">
        <authorList>
            <person name="Ye Y.-Q."/>
            <person name="Du Z.-J."/>
        </authorList>
    </citation>
    <scope>NUCLEOTIDE SEQUENCE [LARGE SCALE GENOMIC DNA]</scope>
    <source>
        <strain evidence="5 6">A6E488</strain>
    </source>
</reference>
<dbReference type="PRINTS" id="PR00778">
    <property type="entry name" value="HTHARSR"/>
</dbReference>
<evidence type="ECO:0000256" key="2">
    <source>
        <dbReference type="ARBA" id="ARBA00023125"/>
    </source>
</evidence>
<dbReference type="InterPro" id="IPR001845">
    <property type="entry name" value="HTH_ArsR_DNA-bd_dom"/>
</dbReference>
<dbReference type="Gene3D" id="1.10.10.10">
    <property type="entry name" value="Winged helix-like DNA-binding domain superfamily/Winged helix DNA-binding domain"/>
    <property type="match status" value="1"/>
</dbReference>
<name>A0AAW5QW54_9HYPH</name>
<protein>
    <submittedName>
        <fullName evidence="5">Metalloregulator ArsR/SmtB family transcription factor</fullName>
    </submittedName>
</protein>
<keyword evidence="6" id="KW-1185">Reference proteome</keyword>
<evidence type="ECO:0000256" key="1">
    <source>
        <dbReference type="ARBA" id="ARBA00023015"/>
    </source>
</evidence>
<dbReference type="RefSeq" id="WP_261614715.1">
    <property type="nucleotide sequence ID" value="NZ_JALIDZ010000002.1"/>
</dbReference>
<gene>
    <name evidence="5" type="ORF">MUB46_04650</name>
</gene>
<evidence type="ECO:0000259" key="4">
    <source>
        <dbReference type="PROSITE" id="PS50987"/>
    </source>
</evidence>
<dbReference type="InterPro" id="IPR051011">
    <property type="entry name" value="Metal_resp_trans_reg"/>
</dbReference>
<organism evidence="5 6">
    <name type="scientific">Microbaculum marinisediminis</name>
    <dbReference type="NCBI Taxonomy" id="2931392"/>
    <lineage>
        <taxon>Bacteria</taxon>
        <taxon>Pseudomonadati</taxon>
        <taxon>Pseudomonadota</taxon>
        <taxon>Alphaproteobacteria</taxon>
        <taxon>Hyphomicrobiales</taxon>
        <taxon>Tepidamorphaceae</taxon>
        <taxon>Microbaculum</taxon>
    </lineage>
</organism>
<dbReference type="GO" id="GO:0003677">
    <property type="term" value="F:DNA binding"/>
    <property type="evidence" value="ECO:0007669"/>
    <property type="project" value="UniProtKB-KW"/>
</dbReference>
<dbReference type="AlphaFoldDB" id="A0AAW5QW54"/>
<dbReference type="InterPro" id="IPR036388">
    <property type="entry name" value="WH-like_DNA-bd_sf"/>
</dbReference>
<keyword evidence="2" id="KW-0238">DNA-binding</keyword>
<dbReference type="PANTHER" id="PTHR43132:SF2">
    <property type="entry name" value="ARSENICAL RESISTANCE OPERON REPRESSOR ARSR-RELATED"/>
    <property type="match status" value="1"/>
</dbReference>
<keyword evidence="3" id="KW-0804">Transcription</keyword>
<dbReference type="Pfam" id="PF01022">
    <property type="entry name" value="HTH_5"/>
    <property type="match status" value="1"/>
</dbReference>
<keyword evidence="1" id="KW-0805">Transcription regulation</keyword>
<dbReference type="PROSITE" id="PS50987">
    <property type="entry name" value="HTH_ARSR_2"/>
    <property type="match status" value="1"/>
</dbReference>
<dbReference type="InterPro" id="IPR011991">
    <property type="entry name" value="ArsR-like_HTH"/>
</dbReference>
<dbReference type="GO" id="GO:0003700">
    <property type="term" value="F:DNA-binding transcription factor activity"/>
    <property type="evidence" value="ECO:0007669"/>
    <property type="project" value="InterPro"/>
</dbReference>
<accession>A0AAW5QW54</accession>
<dbReference type="CDD" id="cd00090">
    <property type="entry name" value="HTH_ARSR"/>
    <property type="match status" value="1"/>
</dbReference>